<dbReference type="EMBL" id="PNRG01000029">
    <property type="protein sequence ID" value="PMR79098.1"/>
    <property type="molecule type" value="Genomic_DNA"/>
</dbReference>
<protein>
    <submittedName>
        <fullName evidence="1">Uncharacterized protein</fullName>
    </submittedName>
</protein>
<name>A0A2N7UF52_9GAMM</name>
<sequence length="96" mass="10680">MARSSLTEIERRLASLESAGKDLPEIWIGPPERGLAGWECMGQNTIGSQKVHRLPGESDEELADRARECMKAMHREVPSTARAAVYFAIDHEGMSR</sequence>
<evidence type="ECO:0000313" key="2">
    <source>
        <dbReference type="Proteomes" id="UP000235547"/>
    </source>
</evidence>
<dbReference type="OrthoDB" id="9934775at2"/>
<proteinExistence type="predicted"/>
<dbReference type="AlphaFoldDB" id="A0A2N7UF52"/>
<accession>A0A2N7UF52</accession>
<comment type="caution">
    <text evidence="1">The sequence shown here is derived from an EMBL/GenBank/DDBJ whole genome shotgun (WGS) entry which is preliminary data.</text>
</comment>
<dbReference type="RefSeq" id="WP_102588651.1">
    <property type="nucleotide sequence ID" value="NZ_BNAE01000001.1"/>
</dbReference>
<evidence type="ECO:0000313" key="1">
    <source>
        <dbReference type="EMBL" id="PMR79098.1"/>
    </source>
</evidence>
<keyword evidence="2" id="KW-1185">Reference proteome</keyword>
<dbReference type="Proteomes" id="UP000235547">
    <property type="component" value="Unassembled WGS sequence"/>
</dbReference>
<gene>
    <name evidence="1" type="ORF">C1H70_12380</name>
</gene>
<organism evidence="1 2">
    <name type="scientific">Halomonas urumqiensis</name>
    <dbReference type="NCBI Taxonomy" id="1684789"/>
    <lineage>
        <taxon>Bacteria</taxon>
        <taxon>Pseudomonadati</taxon>
        <taxon>Pseudomonadota</taxon>
        <taxon>Gammaproteobacteria</taxon>
        <taxon>Oceanospirillales</taxon>
        <taxon>Halomonadaceae</taxon>
        <taxon>Halomonas</taxon>
    </lineage>
</organism>
<reference evidence="1 2" key="1">
    <citation type="submission" date="2018-01" db="EMBL/GenBank/DDBJ databases">
        <title>Halomonas endophytica sp. nov., isolated from storage liquid in the stems of Populus euphratica.</title>
        <authorList>
            <person name="Chen C."/>
        </authorList>
    </citation>
    <scope>NUCLEOTIDE SEQUENCE [LARGE SCALE GENOMIC DNA]</scope>
    <source>
        <strain evidence="1 2">BZ-SZ-XJ27</strain>
    </source>
</reference>